<dbReference type="GO" id="GO:0030983">
    <property type="term" value="F:mismatched DNA binding"/>
    <property type="evidence" value="ECO:0007669"/>
    <property type="project" value="InterPro"/>
</dbReference>
<dbReference type="SMART" id="SM00533">
    <property type="entry name" value="MUTSd"/>
    <property type="match status" value="1"/>
</dbReference>
<dbReference type="Gene3D" id="3.40.50.300">
    <property type="entry name" value="P-loop containing nucleotide triphosphate hydrolases"/>
    <property type="match status" value="1"/>
</dbReference>
<dbReference type="PIRSF" id="PIRSF037677">
    <property type="entry name" value="DNA_mis_repair_Msh6"/>
    <property type="match status" value="1"/>
</dbReference>
<reference evidence="13 14" key="1">
    <citation type="submission" date="2017-06" db="EMBL/GenBank/DDBJ databases">
        <title>Ant-infecting Ophiocordyceps genomes reveal a high diversity of potential behavioral manipulation genes and a possible major role for enterotoxins.</title>
        <authorList>
            <person name="De Bekker C."/>
            <person name="Evans H.C."/>
            <person name="Brachmann A."/>
            <person name="Hughes D.P."/>
        </authorList>
    </citation>
    <scope>NUCLEOTIDE SEQUENCE [LARGE SCALE GENOMIC DNA]</scope>
    <source>
        <strain evidence="13 14">1348a</strain>
    </source>
</reference>
<dbReference type="AlphaFoldDB" id="A0A2C5ZTD7"/>
<dbReference type="InterPro" id="IPR027417">
    <property type="entry name" value="P-loop_NTPase"/>
</dbReference>
<evidence type="ECO:0000256" key="9">
    <source>
        <dbReference type="ARBA" id="ARBA00029792"/>
    </source>
</evidence>
<comment type="similarity">
    <text evidence="2">Belongs to the DNA mismatch repair MutS family. MSH3 subfamily.</text>
</comment>
<dbReference type="FunFam" id="1.10.1420.10:FF:000004">
    <property type="entry name" value="DNA mismatch repair protein Msh3"/>
    <property type="match status" value="1"/>
</dbReference>
<dbReference type="Pfam" id="PF05192">
    <property type="entry name" value="MutS_III"/>
    <property type="match status" value="1"/>
</dbReference>
<dbReference type="Pfam" id="PF01624">
    <property type="entry name" value="MutS_I"/>
    <property type="match status" value="1"/>
</dbReference>
<dbReference type="OrthoDB" id="121051at2759"/>
<dbReference type="InterPro" id="IPR045076">
    <property type="entry name" value="MutS"/>
</dbReference>
<dbReference type="Pfam" id="PF05188">
    <property type="entry name" value="MutS_II"/>
    <property type="match status" value="1"/>
</dbReference>
<dbReference type="Gene3D" id="3.40.1170.10">
    <property type="entry name" value="DNA repair protein MutS, domain I"/>
    <property type="match status" value="1"/>
</dbReference>
<dbReference type="InterPro" id="IPR007861">
    <property type="entry name" value="DNA_mismatch_repair_MutS_clamp"/>
</dbReference>
<evidence type="ECO:0000256" key="4">
    <source>
        <dbReference type="ARBA" id="ARBA00022763"/>
    </source>
</evidence>
<evidence type="ECO:0000256" key="6">
    <source>
        <dbReference type="ARBA" id="ARBA00023125"/>
    </source>
</evidence>
<feature type="region of interest" description="Disordered" evidence="11">
    <location>
        <begin position="128"/>
        <end position="153"/>
    </location>
</feature>
<dbReference type="InterPro" id="IPR007696">
    <property type="entry name" value="DNA_mismatch_repair_MutS_core"/>
</dbReference>
<dbReference type="GO" id="GO:0006298">
    <property type="term" value="P:mismatch repair"/>
    <property type="evidence" value="ECO:0007669"/>
    <property type="project" value="InterPro"/>
</dbReference>
<dbReference type="InterPro" id="IPR036187">
    <property type="entry name" value="DNA_mismatch_repair_MutS_sf"/>
</dbReference>
<feature type="region of interest" description="Disordered" evidence="11">
    <location>
        <begin position="1"/>
        <end position="74"/>
    </location>
</feature>
<keyword evidence="6 10" id="KW-0238">DNA-binding</keyword>
<dbReference type="InterPro" id="IPR007695">
    <property type="entry name" value="DNA_mismatch_repair_MutS-lik_N"/>
</dbReference>
<dbReference type="GO" id="GO:0005524">
    <property type="term" value="F:ATP binding"/>
    <property type="evidence" value="ECO:0007669"/>
    <property type="project" value="UniProtKB-KW"/>
</dbReference>
<dbReference type="SMART" id="SM00534">
    <property type="entry name" value="MUTSac"/>
    <property type="match status" value="1"/>
</dbReference>
<dbReference type="SUPFAM" id="SSF52540">
    <property type="entry name" value="P-loop containing nucleoside triphosphate hydrolases"/>
    <property type="match status" value="1"/>
</dbReference>
<dbReference type="Pfam" id="PF00488">
    <property type="entry name" value="MutS_V"/>
    <property type="match status" value="1"/>
</dbReference>
<dbReference type="NCBIfam" id="NF003810">
    <property type="entry name" value="PRK05399.1"/>
    <property type="match status" value="1"/>
</dbReference>
<gene>
    <name evidence="13" type="ORF">CDD82_5455</name>
</gene>
<accession>A0A2C5ZTD7</accession>
<sequence length="1048" mass="115361">MAPSSQKKQQTLTSFFTPKTPSSAPQHPQSCPTDSQSLSLKRRLTDQKADNGSQEPRAKKPKAQTEQSGQQANNAHDYAYHGSRQSCAPDTHAAATRHNQELHRRFVKKLGHPDAMSWSRRNEADMATVDHDDDDGDAHHEPAKPPKKGAKTGKLTPMELQFLDIKKKHMDAILIVEVGYKFRFFGQDAQVAARELGIVCIPGKLRYDDDSSEAHLDRFASASIPVHRLPVHAKRLVAAGHKVGVVRQIETAALKKAGDNRNTPFVRKLTSLYTKGTYIDEHGELDQPRDGAPAAGYLLSITETKAKGSGTDEKVKVGILAVQPATGDIIYDTFDDGFMRSEIETRLLHISPCEFLIVGHVSSATEKMMEHLSATTTNVFGHRSRVERVPQSQTMAAEASAHVTNFYADKTNRSLLGSVVDLPEPVKICLSAMIKHLDEYGLQHVFDLTSNFESFSTRSHMLINGTTLESLEVYRNATDHSETGSLFWALDRTLTPFGRRLLHKWVGRPLLDHTRLQERLQAVEELLGKQSTAAVDELESLLASTKMDLERSLIRIYYAKCTRPELLSVLQTLEKIANYFARPQAACFDSPLLADAAAALPPVLPLVLSHLRHINPPAARRDDKYAFLRDDFHTDDMHDHQLAIAHVEHALESHRTDAAAKLKRPSVDYVTVAGIEYLIEVANGDAKAVPASWVKISGTKKLSRFHTPDVMGLLAERDQHREALAAACDSAFAALLAQIATHYQPLRDAVSALATLDCLVSLSKVAAQPGYTRPLLLPESAAPTIQVSNARHPMAERTLDSAYIPFSTTLAHPSPLAHLITGPNMGGKSSFVRALSLLVLLAQVGSYVPADRLSLTLCDAIHTRTGARDNLFAGESTFMVEVSETARILASATPRSLVVLDELGRGTSTHDGAAIAHAVLHHLVSSLRCLTLFITHYQGLSRLAHGLHGLDNLHMRFRAQADAHGHEIVTFLYEVAQGVSHRSYGLNVARLAHIPEKVLHVAAAKSSQMELAMRTRRLNAAYLTLNTLFNHPSSADQLHHWITSVEQL</sequence>
<feature type="domain" description="DNA mismatch repair proteins mutS family" evidence="12">
    <location>
        <begin position="896"/>
        <end position="912"/>
    </location>
</feature>
<organism evidence="13 14">
    <name type="scientific">Ophiocordyceps australis</name>
    <dbReference type="NCBI Taxonomy" id="1399860"/>
    <lineage>
        <taxon>Eukaryota</taxon>
        <taxon>Fungi</taxon>
        <taxon>Dikarya</taxon>
        <taxon>Ascomycota</taxon>
        <taxon>Pezizomycotina</taxon>
        <taxon>Sordariomycetes</taxon>
        <taxon>Hypocreomycetidae</taxon>
        <taxon>Hypocreales</taxon>
        <taxon>Ophiocordycipitaceae</taxon>
        <taxon>Ophiocordyceps</taxon>
    </lineage>
</organism>
<evidence type="ECO:0000256" key="8">
    <source>
        <dbReference type="ARBA" id="ARBA00023242"/>
    </source>
</evidence>
<dbReference type="FunFam" id="3.40.1170.10:FF:000006">
    <property type="entry name" value="DNA mismatch repair protein"/>
    <property type="match status" value="1"/>
</dbReference>
<evidence type="ECO:0000256" key="11">
    <source>
        <dbReference type="SAM" id="MobiDB-lite"/>
    </source>
</evidence>
<keyword evidence="14" id="KW-1185">Reference proteome</keyword>
<dbReference type="SUPFAM" id="SSF55271">
    <property type="entry name" value="DNA repair protein MutS, domain I"/>
    <property type="match status" value="1"/>
</dbReference>
<keyword evidence="4 10" id="KW-0227">DNA damage</keyword>
<comment type="caution">
    <text evidence="13">The sequence shown here is derived from an EMBL/GenBank/DDBJ whole genome shotgun (WGS) entry which is preliminary data.</text>
</comment>
<dbReference type="GO" id="GO:0140664">
    <property type="term" value="F:ATP-dependent DNA damage sensor activity"/>
    <property type="evidence" value="ECO:0007669"/>
    <property type="project" value="InterPro"/>
</dbReference>
<dbReference type="InterPro" id="IPR016151">
    <property type="entry name" value="DNA_mismatch_repair_MutS_N"/>
</dbReference>
<dbReference type="Proteomes" id="UP000224854">
    <property type="component" value="Unassembled WGS sequence"/>
</dbReference>
<dbReference type="GO" id="GO:0005634">
    <property type="term" value="C:nucleus"/>
    <property type="evidence" value="ECO:0007669"/>
    <property type="project" value="UniProtKB-SubCell"/>
</dbReference>
<dbReference type="SUPFAM" id="SSF48334">
    <property type="entry name" value="DNA repair protein MutS, domain III"/>
    <property type="match status" value="1"/>
</dbReference>
<feature type="compositionally biased region" description="Polar residues" evidence="11">
    <location>
        <begin position="1"/>
        <end position="39"/>
    </location>
</feature>
<keyword evidence="5" id="KW-0067">ATP-binding</keyword>
<dbReference type="Pfam" id="PF05190">
    <property type="entry name" value="MutS_IV"/>
    <property type="match status" value="1"/>
</dbReference>
<dbReference type="InterPro" id="IPR036678">
    <property type="entry name" value="MutS_con_dom_sf"/>
</dbReference>
<dbReference type="InterPro" id="IPR000432">
    <property type="entry name" value="DNA_mismatch_repair_MutS_C"/>
</dbReference>
<feature type="compositionally biased region" description="Polar residues" evidence="11">
    <location>
        <begin position="64"/>
        <end position="74"/>
    </location>
</feature>
<dbReference type="PANTHER" id="PTHR11361:SF122">
    <property type="entry name" value="DNA MISMATCH REPAIR PROTEIN MSH3"/>
    <property type="match status" value="1"/>
</dbReference>
<dbReference type="PANTHER" id="PTHR11361">
    <property type="entry name" value="DNA MISMATCH REPAIR PROTEIN MUTS FAMILY MEMBER"/>
    <property type="match status" value="1"/>
</dbReference>
<dbReference type="PROSITE" id="PS00486">
    <property type="entry name" value="DNA_MISMATCH_REPAIR_2"/>
    <property type="match status" value="1"/>
</dbReference>
<evidence type="ECO:0000313" key="13">
    <source>
        <dbReference type="EMBL" id="PHH82611.1"/>
    </source>
</evidence>
<dbReference type="FunFam" id="3.30.420.110:FF:000008">
    <property type="entry name" value="DNA mismatch repair protein"/>
    <property type="match status" value="1"/>
</dbReference>
<evidence type="ECO:0000259" key="12">
    <source>
        <dbReference type="PROSITE" id="PS00486"/>
    </source>
</evidence>
<keyword evidence="8" id="KW-0539">Nucleus</keyword>
<dbReference type="EMBL" id="NJEU01000050">
    <property type="protein sequence ID" value="PHH82611.1"/>
    <property type="molecule type" value="Genomic_DNA"/>
</dbReference>
<dbReference type="InterPro" id="IPR007860">
    <property type="entry name" value="DNA_mmatch_repair_MutS_con_dom"/>
</dbReference>
<name>A0A2C5ZTD7_9HYPO</name>
<comment type="subcellular location">
    <subcellularLocation>
        <location evidence="1">Nucleus</location>
    </subcellularLocation>
</comment>
<evidence type="ECO:0000256" key="3">
    <source>
        <dbReference type="ARBA" id="ARBA00022741"/>
    </source>
</evidence>
<evidence type="ECO:0000256" key="7">
    <source>
        <dbReference type="ARBA" id="ARBA00023204"/>
    </source>
</evidence>
<dbReference type="InterPro" id="IPR017261">
    <property type="entry name" value="DNA_mismatch_repair_MutS/MSH"/>
</dbReference>
<keyword evidence="3 10" id="KW-0547">Nucleotide-binding</keyword>
<evidence type="ECO:0000256" key="1">
    <source>
        <dbReference type="ARBA" id="ARBA00004123"/>
    </source>
</evidence>
<evidence type="ECO:0000256" key="5">
    <source>
        <dbReference type="ARBA" id="ARBA00022840"/>
    </source>
</evidence>
<evidence type="ECO:0000256" key="2">
    <source>
        <dbReference type="ARBA" id="ARBA00007094"/>
    </source>
</evidence>
<evidence type="ECO:0000256" key="10">
    <source>
        <dbReference type="RuleBase" id="RU003756"/>
    </source>
</evidence>
<dbReference type="Gene3D" id="3.30.420.110">
    <property type="entry name" value="MutS, connector domain"/>
    <property type="match status" value="1"/>
</dbReference>
<proteinExistence type="inferred from homology"/>
<keyword evidence="7 10" id="KW-0234">DNA repair</keyword>
<comment type="function">
    <text evidence="10">Component of the post-replicative DNA mismatch repair system (MMR).</text>
</comment>
<evidence type="ECO:0000313" key="14">
    <source>
        <dbReference type="Proteomes" id="UP000224854"/>
    </source>
</evidence>
<dbReference type="Gene3D" id="1.10.1420.10">
    <property type="match status" value="2"/>
</dbReference>
<dbReference type="GO" id="GO:0006312">
    <property type="term" value="P:mitotic recombination"/>
    <property type="evidence" value="ECO:0007669"/>
    <property type="project" value="TreeGrafter"/>
</dbReference>
<protein>
    <recommendedName>
        <fullName evidence="9">MutS protein homolog 3</fullName>
    </recommendedName>
</protein>